<keyword evidence="2" id="KW-1185">Reference proteome</keyword>
<dbReference type="AlphaFoldDB" id="A0A1H4W1E8"/>
<dbReference type="RefSeq" id="WP_244170316.1">
    <property type="nucleotide sequence ID" value="NZ_FNSO01000004.1"/>
</dbReference>
<evidence type="ECO:0000313" key="2">
    <source>
        <dbReference type="Proteomes" id="UP000199622"/>
    </source>
</evidence>
<sequence>MPEPGTTALVILLPTAEPVLATARRVDPGLVRPGLPAHVTALYPFLPDASLTEDVTAAVRSLAAGFAPPEVELTELVTTPGFVALAAPSLQPVADAVCARWPDVLPYGGRFGPRPAAHLTVAMGGSAETLERVARDVRPLLPIAGRAAALQLVALTDRGWEPRLEAPFGG</sequence>
<accession>A0A1H4W1E8</accession>
<reference evidence="2" key="1">
    <citation type="submission" date="2016-10" db="EMBL/GenBank/DDBJ databases">
        <authorList>
            <person name="Varghese N."/>
            <person name="Submissions S."/>
        </authorList>
    </citation>
    <scope>NUCLEOTIDE SEQUENCE [LARGE SCALE GENOMIC DNA]</scope>
    <source>
        <strain evidence="2">DSM 44544</strain>
    </source>
</reference>
<evidence type="ECO:0000313" key="1">
    <source>
        <dbReference type="EMBL" id="SEC87063.1"/>
    </source>
</evidence>
<keyword evidence="1" id="KW-0436">Ligase</keyword>
<dbReference type="STRING" id="208445.SAMN04489727_5404"/>
<dbReference type="Pfam" id="PF13563">
    <property type="entry name" value="2_5_RNA_ligase2"/>
    <property type="match status" value="1"/>
</dbReference>
<dbReference type="Proteomes" id="UP000199622">
    <property type="component" value="Unassembled WGS sequence"/>
</dbReference>
<dbReference type="EMBL" id="FNSO01000004">
    <property type="protein sequence ID" value="SEC87063.1"/>
    <property type="molecule type" value="Genomic_DNA"/>
</dbReference>
<dbReference type="Gene3D" id="3.90.1140.10">
    <property type="entry name" value="Cyclic phosphodiesterase"/>
    <property type="match status" value="1"/>
</dbReference>
<proteinExistence type="predicted"/>
<dbReference type="GO" id="GO:0016874">
    <property type="term" value="F:ligase activity"/>
    <property type="evidence" value="ECO:0007669"/>
    <property type="project" value="UniProtKB-KW"/>
</dbReference>
<organism evidence="1 2">
    <name type="scientific">Amycolatopsis tolypomycina</name>
    <dbReference type="NCBI Taxonomy" id="208445"/>
    <lineage>
        <taxon>Bacteria</taxon>
        <taxon>Bacillati</taxon>
        <taxon>Actinomycetota</taxon>
        <taxon>Actinomycetes</taxon>
        <taxon>Pseudonocardiales</taxon>
        <taxon>Pseudonocardiaceae</taxon>
        <taxon>Amycolatopsis</taxon>
    </lineage>
</organism>
<protein>
    <submittedName>
        <fullName evidence="1">2'-5' RNA ligase superfamily protein</fullName>
    </submittedName>
</protein>
<gene>
    <name evidence="1" type="ORF">SAMN04489727_5404</name>
</gene>
<name>A0A1H4W1E8_9PSEU</name>